<reference evidence="3" key="2">
    <citation type="journal article" date="2008" name="Nucleic Acids Res.">
        <title>The rice annotation project database (RAP-DB): 2008 update.</title>
        <authorList>
            <consortium name="The rice annotation project (RAP)"/>
        </authorList>
    </citation>
    <scope>GENOME REANNOTATION</scope>
    <source>
        <strain evidence="3">cv. Nipponbare</strain>
    </source>
</reference>
<evidence type="ECO:0000313" key="2">
    <source>
        <dbReference type="EMBL" id="BAD88376.1"/>
    </source>
</evidence>
<feature type="compositionally biased region" description="Basic and acidic residues" evidence="1">
    <location>
        <begin position="15"/>
        <end position="27"/>
    </location>
</feature>
<accession>Q5JJI1</accession>
<dbReference type="AlphaFoldDB" id="Q5JJI1"/>
<sequence>MEISRIDQSFSPTRARREPREARRTRETATANPKPNHKPGGNHSPNANTNATANANAAPHHLSTAGRGGGEFTQCAALCVVGASWWMRQRLTCLAAKFFFRLSSSPPLGWVGGACGVRTGGSRAPNLRLARLLSRAARHQKLETCSRSRRFLHLKDYISSFDRVWFQRE</sequence>
<dbReference type="Proteomes" id="UP000000763">
    <property type="component" value="Chromosome 1"/>
</dbReference>
<gene>
    <name evidence="2" type="primary">B1793G04.25</name>
</gene>
<evidence type="ECO:0000256" key="1">
    <source>
        <dbReference type="SAM" id="MobiDB-lite"/>
    </source>
</evidence>
<organism evidence="2 3">
    <name type="scientific">Oryza sativa subsp. japonica</name>
    <name type="common">Rice</name>
    <dbReference type="NCBI Taxonomy" id="39947"/>
    <lineage>
        <taxon>Eukaryota</taxon>
        <taxon>Viridiplantae</taxon>
        <taxon>Streptophyta</taxon>
        <taxon>Embryophyta</taxon>
        <taxon>Tracheophyta</taxon>
        <taxon>Spermatophyta</taxon>
        <taxon>Magnoliopsida</taxon>
        <taxon>Liliopsida</taxon>
        <taxon>Poales</taxon>
        <taxon>Poaceae</taxon>
        <taxon>BOP clade</taxon>
        <taxon>Oryzoideae</taxon>
        <taxon>Oryzeae</taxon>
        <taxon>Oryzinae</taxon>
        <taxon>Oryza</taxon>
        <taxon>Oryza sativa</taxon>
    </lineage>
</organism>
<proteinExistence type="predicted"/>
<dbReference type="EMBL" id="AP006843">
    <property type="protein sequence ID" value="BAD88376.1"/>
    <property type="molecule type" value="Genomic_DNA"/>
</dbReference>
<protein>
    <submittedName>
        <fullName evidence="2">Uncharacterized protein</fullName>
    </submittedName>
</protein>
<evidence type="ECO:0000313" key="3">
    <source>
        <dbReference type="Proteomes" id="UP000000763"/>
    </source>
</evidence>
<feature type="region of interest" description="Disordered" evidence="1">
    <location>
        <begin position="1"/>
        <end position="53"/>
    </location>
</feature>
<feature type="compositionally biased region" description="Polar residues" evidence="1">
    <location>
        <begin position="1"/>
        <end position="11"/>
    </location>
</feature>
<name>Q5JJI1_ORYSJ</name>
<reference evidence="3" key="1">
    <citation type="journal article" date="2005" name="Nature">
        <title>The map-based sequence of the rice genome.</title>
        <authorList>
            <consortium name="International rice genome sequencing project (IRGSP)"/>
            <person name="Matsumoto T."/>
            <person name="Wu J."/>
            <person name="Kanamori H."/>
            <person name="Katayose Y."/>
            <person name="Fujisawa M."/>
            <person name="Namiki N."/>
            <person name="Mizuno H."/>
            <person name="Yamamoto K."/>
            <person name="Antonio B.A."/>
            <person name="Baba T."/>
            <person name="Sakata K."/>
            <person name="Nagamura Y."/>
            <person name="Aoki H."/>
            <person name="Arikawa K."/>
            <person name="Arita K."/>
            <person name="Bito T."/>
            <person name="Chiden Y."/>
            <person name="Fujitsuka N."/>
            <person name="Fukunaka R."/>
            <person name="Hamada M."/>
            <person name="Harada C."/>
            <person name="Hayashi A."/>
            <person name="Hijishita S."/>
            <person name="Honda M."/>
            <person name="Hosokawa S."/>
            <person name="Ichikawa Y."/>
            <person name="Idonuma A."/>
            <person name="Iijima M."/>
            <person name="Ikeda M."/>
            <person name="Ikeno M."/>
            <person name="Ito K."/>
            <person name="Ito S."/>
            <person name="Ito T."/>
            <person name="Ito Y."/>
            <person name="Ito Y."/>
            <person name="Iwabuchi A."/>
            <person name="Kamiya K."/>
            <person name="Karasawa W."/>
            <person name="Kurita K."/>
            <person name="Katagiri S."/>
            <person name="Kikuta A."/>
            <person name="Kobayashi H."/>
            <person name="Kobayashi N."/>
            <person name="Machita K."/>
            <person name="Maehara T."/>
            <person name="Masukawa M."/>
            <person name="Mizubayashi T."/>
            <person name="Mukai Y."/>
            <person name="Nagasaki H."/>
            <person name="Nagata Y."/>
            <person name="Naito S."/>
            <person name="Nakashima M."/>
            <person name="Nakama Y."/>
            <person name="Nakamichi Y."/>
            <person name="Nakamura M."/>
            <person name="Meguro A."/>
            <person name="Negishi M."/>
            <person name="Ohta I."/>
            <person name="Ohta T."/>
            <person name="Okamoto M."/>
            <person name="Ono N."/>
            <person name="Saji S."/>
            <person name="Sakaguchi M."/>
            <person name="Sakai K."/>
            <person name="Shibata M."/>
            <person name="Shimokawa T."/>
            <person name="Song J."/>
            <person name="Takazaki Y."/>
            <person name="Terasawa K."/>
            <person name="Tsugane M."/>
            <person name="Tsuji K."/>
            <person name="Ueda S."/>
            <person name="Waki K."/>
            <person name="Yamagata H."/>
            <person name="Yamamoto M."/>
            <person name="Yamamoto S."/>
            <person name="Yamane H."/>
            <person name="Yoshiki S."/>
            <person name="Yoshihara R."/>
            <person name="Yukawa K."/>
            <person name="Zhong H."/>
            <person name="Yano M."/>
            <person name="Yuan Q."/>
            <person name="Ouyang S."/>
            <person name="Liu J."/>
            <person name="Jones K.M."/>
            <person name="Gansberger K."/>
            <person name="Moffat K."/>
            <person name="Hill J."/>
            <person name="Bera J."/>
            <person name="Fadrosh D."/>
            <person name="Jin S."/>
            <person name="Johri S."/>
            <person name="Kim M."/>
            <person name="Overton L."/>
            <person name="Reardon M."/>
            <person name="Tsitrin T."/>
            <person name="Vuong H."/>
            <person name="Weaver B."/>
            <person name="Ciecko A."/>
            <person name="Tallon L."/>
            <person name="Jackson J."/>
            <person name="Pai G."/>
            <person name="Aken S.V."/>
            <person name="Utterback T."/>
            <person name="Reidmuller S."/>
            <person name="Feldblyum T."/>
            <person name="Hsiao J."/>
            <person name="Zismann V."/>
            <person name="Iobst S."/>
            <person name="de Vazeille A.R."/>
            <person name="Buell C.R."/>
            <person name="Ying K."/>
            <person name="Li Y."/>
            <person name="Lu T."/>
            <person name="Huang Y."/>
            <person name="Zhao Q."/>
            <person name="Feng Q."/>
            <person name="Zhang L."/>
            <person name="Zhu J."/>
            <person name="Weng Q."/>
            <person name="Mu J."/>
            <person name="Lu Y."/>
            <person name="Fan D."/>
            <person name="Liu Y."/>
            <person name="Guan J."/>
            <person name="Zhang Y."/>
            <person name="Yu S."/>
            <person name="Liu X."/>
            <person name="Zhang Y."/>
            <person name="Hong G."/>
            <person name="Han B."/>
            <person name="Choisne N."/>
            <person name="Demange N."/>
            <person name="Orjeda G."/>
            <person name="Samain S."/>
            <person name="Cattolico L."/>
            <person name="Pelletier E."/>
            <person name="Couloux A."/>
            <person name="Segurens B."/>
            <person name="Wincker P."/>
            <person name="D'Hont A."/>
            <person name="Scarpelli C."/>
            <person name="Weissenbach J."/>
            <person name="Salanoubat M."/>
            <person name="Quetier F."/>
            <person name="Yu Y."/>
            <person name="Kim H.R."/>
            <person name="Rambo T."/>
            <person name="Currie J."/>
            <person name="Collura K."/>
            <person name="Luo M."/>
            <person name="Yang T."/>
            <person name="Ammiraju J.S.S."/>
            <person name="Engler F."/>
            <person name="Soderlund C."/>
            <person name="Wing R.A."/>
            <person name="Palmer L.E."/>
            <person name="de la Bastide M."/>
            <person name="Spiegel L."/>
            <person name="Nascimento L."/>
            <person name="Zutavern T."/>
            <person name="O'Shaughnessy A."/>
            <person name="Dike S."/>
            <person name="Dedhia N."/>
            <person name="Preston R."/>
            <person name="Balija V."/>
            <person name="McCombie W.R."/>
            <person name="Chow T."/>
            <person name="Chen H."/>
            <person name="Chung M."/>
            <person name="Chen C."/>
            <person name="Shaw J."/>
            <person name="Wu H."/>
            <person name="Hsiao K."/>
            <person name="Chao Y."/>
            <person name="Chu M."/>
            <person name="Cheng C."/>
            <person name="Hour A."/>
            <person name="Lee P."/>
            <person name="Lin S."/>
            <person name="Lin Y."/>
            <person name="Liou J."/>
            <person name="Liu S."/>
            <person name="Hsing Y."/>
            <person name="Raghuvanshi S."/>
            <person name="Mohanty A."/>
            <person name="Bharti A.K."/>
            <person name="Gaur A."/>
            <person name="Gupta V."/>
            <person name="Kumar D."/>
            <person name="Ravi V."/>
            <person name="Vij S."/>
            <person name="Kapur A."/>
            <person name="Khurana P."/>
            <person name="Khurana P."/>
            <person name="Khurana J.P."/>
            <person name="Tyagi A.K."/>
            <person name="Gaikwad K."/>
            <person name="Singh A."/>
            <person name="Dalal V."/>
            <person name="Srivastava S."/>
            <person name="Dixit A."/>
            <person name="Pal A.K."/>
            <person name="Ghazi I.A."/>
            <person name="Yadav M."/>
            <person name="Pandit A."/>
            <person name="Bhargava A."/>
            <person name="Sureshbabu K."/>
            <person name="Batra K."/>
            <person name="Sharma T.R."/>
            <person name="Mohapatra T."/>
            <person name="Singh N.K."/>
            <person name="Messing J."/>
            <person name="Nelson A.B."/>
            <person name="Fuks G."/>
            <person name="Kavchok S."/>
            <person name="Keizer G."/>
            <person name="Linton E."/>
            <person name="Llaca V."/>
            <person name="Song R."/>
            <person name="Tanyolac B."/>
            <person name="Young S."/>
            <person name="Ho-Il K."/>
            <person name="Hahn J.H."/>
            <person name="Sangsakoo G."/>
            <person name="Vanavichit A."/>
            <person name="de Mattos Luiz.A.T."/>
            <person name="Zimmer P.D."/>
            <person name="Malone G."/>
            <person name="Dellagostin O."/>
            <person name="de Oliveira A.C."/>
            <person name="Bevan M."/>
            <person name="Bancroft I."/>
            <person name="Minx P."/>
            <person name="Cordum H."/>
            <person name="Wilson R."/>
            <person name="Cheng Z."/>
            <person name="Jin W."/>
            <person name="Jiang J."/>
            <person name="Leong S.A."/>
            <person name="Iwama H."/>
            <person name="Gojobori T."/>
            <person name="Itoh T."/>
            <person name="Niimura Y."/>
            <person name="Fujii Y."/>
            <person name="Habara T."/>
            <person name="Sakai H."/>
            <person name="Sato Y."/>
            <person name="Wilson G."/>
            <person name="Kumar K."/>
            <person name="McCouch S."/>
            <person name="Juretic N."/>
            <person name="Hoen D."/>
            <person name="Wright S."/>
            <person name="Bruskiewich R."/>
            <person name="Bureau T."/>
            <person name="Miyao A."/>
            <person name="Hirochika H."/>
            <person name="Nishikawa T."/>
            <person name="Kadowaki K."/>
            <person name="Sugiura M."/>
            <person name="Burr B."/>
            <person name="Sasaki T."/>
        </authorList>
    </citation>
    <scope>NUCLEOTIDE SEQUENCE [LARGE SCALE GENOMIC DNA]</scope>
    <source>
        <strain evidence="3">cv. Nipponbare</strain>
    </source>
</reference>